<dbReference type="GO" id="GO:0003700">
    <property type="term" value="F:DNA-binding transcription factor activity"/>
    <property type="evidence" value="ECO:0007669"/>
    <property type="project" value="TreeGrafter"/>
</dbReference>
<dbReference type="KEGG" id="sap:Sulac_0327"/>
<dbReference type="AlphaFoldDB" id="G8TXJ7"/>
<reference evidence="2 3" key="2">
    <citation type="journal article" date="2012" name="Stand. Genomic Sci.">
        <title>Complete genome sequence of the moderately thermophilic mineral-sulfide-oxidizing firmicute Sulfobacillus acidophilus type strain (NAL(T)).</title>
        <authorList>
            <person name="Anderson I."/>
            <person name="Chertkov O."/>
            <person name="Chen A."/>
            <person name="Saunders E."/>
            <person name="Lapidus A."/>
            <person name="Nolan M."/>
            <person name="Lucas S."/>
            <person name="Hammon N."/>
            <person name="Deshpande S."/>
            <person name="Cheng J.F."/>
            <person name="Han C."/>
            <person name="Tapia R."/>
            <person name="Goodwin L.A."/>
            <person name="Pitluck S."/>
            <person name="Liolios K."/>
            <person name="Pagani I."/>
            <person name="Ivanova N."/>
            <person name="Mikhailova N."/>
            <person name="Pati A."/>
            <person name="Palaniappan K."/>
            <person name="Land M."/>
            <person name="Pan C."/>
            <person name="Rohde M."/>
            <person name="Pukall R."/>
            <person name="Goker M."/>
            <person name="Detter J.C."/>
            <person name="Woyke T."/>
            <person name="Bristow J."/>
            <person name="Eisen J.A."/>
            <person name="Markowitz V."/>
            <person name="Hugenholtz P."/>
            <person name="Kyrpides N.C."/>
            <person name="Klenk H.P."/>
            <person name="Mavromatis K."/>
        </authorList>
    </citation>
    <scope>NUCLEOTIDE SEQUENCE [LARGE SCALE GENOMIC DNA]</scope>
    <source>
        <strain evidence="3">ATCC 700253 / DSM 10332 / NAL</strain>
    </source>
</reference>
<dbReference type="PROSITE" id="PS01332">
    <property type="entry name" value="HTH_RRF2_1"/>
    <property type="match status" value="1"/>
</dbReference>
<dbReference type="PANTHER" id="PTHR33221">
    <property type="entry name" value="WINGED HELIX-TURN-HELIX TRANSCRIPTIONAL REGULATOR, RRF2 FAMILY"/>
    <property type="match status" value="1"/>
</dbReference>
<dbReference type="InterPro" id="IPR036390">
    <property type="entry name" value="WH_DNA-bd_sf"/>
</dbReference>
<dbReference type="InterPro" id="IPR036388">
    <property type="entry name" value="WH-like_DNA-bd_sf"/>
</dbReference>
<gene>
    <name evidence="2" type="ordered locus">Sulac_0327</name>
</gene>
<name>G8TXJ7_SULAD</name>
<dbReference type="SUPFAM" id="SSF46785">
    <property type="entry name" value="Winged helix' DNA-binding domain"/>
    <property type="match status" value="1"/>
</dbReference>
<keyword evidence="1" id="KW-0238">DNA-binding</keyword>
<dbReference type="InterPro" id="IPR030489">
    <property type="entry name" value="TR_Rrf2-type_CS"/>
</dbReference>
<keyword evidence="3" id="KW-1185">Reference proteome</keyword>
<reference evidence="3" key="1">
    <citation type="submission" date="2011-12" db="EMBL/GenBank/DDBJ databases">
        <title>The complete genome of chromosome of Sulfobacillus acidophilus DSM 10332.</title>
        <authorList>
            <person name="Lucas S."/>
            <person name="Han J."/>
            <person name="Lapidus A."/>
            <person name="Bruce D."/>
            <person name="Goodwin L."/>
            <person name="Pitluck S."/>
            <person name="Peters L."/>
            <person name="Kyrpides N."/>
            <person name="Mavromatis K."/>
            <person name="Ivanova N."/>
            <person name="Mikhailova N."/>
            <person name="Chertkov O."/>
            <person name="Saunders E."/>
            <person name="Detter J.C."/>
            <person name="Tapia R."/>
            <person name="Han C."/>
            <person name="Land M."/>
            <person name="Hauser L."/>
            <person name="Markowitz V."/>
            <person name="Cheng J.-F."/>
            <person name="Hugenholtz P."/>
            <person name="Woyke T."/>
            <person name="Wu D."/>
            <person name="Pukall R."/>
            <person name="Gehrich-Schroeter G."/>
            <person name="Schneider S."/>
            <person name="Klenk H.-P."/>
            <person name="Eisen J.A."/>
        </authorList>
    </citation>
    <scope>NUCLEOTIDE SEQUENCE [LARGE SCALE GENOMIC DNA]</scope>
    <source>
        <strain evidence="3">ATCC 700253 / DSM 10332 / NAL</strain>
    </source>
</reference>
<dbReference type="PATRIC" id="fig|679936.5.peg.331"/>
<evidence type="ECO:0000256" key="1">
    <source>
        <dbReference type="ARBA" id="ARBA00023125"/>
    </source>
</evidence>
<protein>
    <submittedName>
        <fullName evidence="2">Transcriptional regulator, BadM/Rrf2 family</fullName>
    </submittedName>
</protein>
<dbReference type="PROSITE" id="PS51197">
    <property type="entry name" value="HTH_RRF2_2"/>
    <property type="match status" value="1"/>
</dbReference>
<dbReference type="Proteomes" id="UP000005439">
    <property type="component" value="Chromosome"/>
</dbReference>
<dbReference type="GO" id="GO:0005829">
    <property type="term" value="C:cytosol"/>
    <property type="evidence" value="ECO:0007669"/>
    <property type="project" value="TreeGrafter"/>
</dbReference>
<dbReference type="GO" id="GO:0003677">
    <property type="term" value="F:DNA binding"/>
    <property type="evidence" value="ECO:0007669"/>
    <property type="project" value="UniProtKB-KW"/>
</dbReference>
<dbReference type="InterPro" id="IPR000944">
    <property type="entry name" value="Tscrpt_reg_Rrf2"/>
</dbReference>
<dbReference type="STRING" id="679936.Sulac_0327"/>
<dbReference type="NCBIfam" id="TIGR00738">
    <property type="entry name" value="rrf2_super"/>
    <property type="match status" value="1"/>
</dbReference>
<evidence type="ECO:0000313" key="3">
    <source>
        <dbReference type="Proteomes" id="UP000005439"/>
    </source>
</evidence>
<dbReference type="HOGENOM" id="CLU_107144_0_1_9"/>
<evidence type="ECO:0000313" key="2">
    <source>
        <dbReference type="EMBL" id="AEW03896.1"/>
    </source>
</evidence>
<dbReference type="EMBL" id="CP003179">
    <property type="protein sequence ID" value="AEW03896.1"/>
    <property type="molecule type" value="Genomic_DNA"/>
</dbReference>
<sequence length="151" mass="16632">MNGLKTSLKVGLQILKQLALADGEPVTVRFLAETLQQSDKYLEQLLLPLRRARIVRSIRGAHGGYALARPAKQIRLHEIVAVLQGAFVFCDCGNQKCHECVNPEFWQELETCIDEALASVTLADVIHPTVKPRRLAPTVVEGPWVQGGLGI</sequence>
<dbReference type="Pfam" id="PF02082">
    <property type="entry name" value="Rrf2"/>
    <property type="match status" value="1"/>
</dbReference>
<accession>G8TXJ7</accession>
<dbReference type="PANTHER" id="PTHR33221:SF5">
    <property type="entry name" value="HTH-TYPE TRANSCRIPTIONAL REGULATOR ISCR"/>
    <property type="match status" value="1"/>
</dbReference>
<dbReference type="Gene3D" id="1.10.10.10">
    <property type="entry name" value="Winged helix-like DNA-binding domain superfamily/Winged helix DNA-binding domain"/>
    <property type="match status" value="1"/>
</dbReference>
<proteinExistence type="predicted"/>
<organism evidence="2 3">
    <name type="scientific">Sulfobacillus acidophilus (strain ATCC 700253 / DSM 10332 / NAL)</name>
    <dbReference type="NCBI Taxonomy" id="679936"/>
    <lineage>
        <taxon>Bacteria</taxon>
        <taxon>Bacillati</taxon>
        <taxon>Bacillota</taxon>
        <taxon>Clostridia</taxon>
        <taxon>Eubacteriales</taxon>
        <taxon>Clostridiales Family XVII. Incertae Sedis</taxon>
        <taxon>Sulfobacillus</taxon>
    </lineage>
</organism>